<proteinExistence type="predicted"/>
<keyword evidence="2" id="KW-1185">Reference proteome</keyword>
<comment type="caution">
    <text evidence="1">The sequence shown here is derived from an EMBL/GenBank/DDBJ whole genome shotgun (WGS) entry which is preliminary data.</text>
</comment>
<sequence>MNSQIIPESYPQVNNSSQIAIANDLGAQLEHDLFRIESLLLLLTISSGATALAELDIERRQAVLGAVAQMATDARQRAHEIESLAD</sequence>
<gene>
    <name evidence="1" type="ORF">ACFFGG_16385</name>
</gene>
<dbReference type="RefSeq" id="WP_377484659.1">
    <property type="nucleotide sequence ID" value="NZ_JBHLTN010000037.1"/>
</dbReference>
<evidence type="ECO:0008006" key="3">
    <source>
        <dbReference type="Google" id="ProtNLM"/>
    </source>
</evidence>
<evidence type="ECO:0000313" key="2">
    <source>
        <dbReference type="Proteomes" id="UP001589834"/>
    </source>
</evidence>
<protein>
    <recommendedName>
        <fullName evidence="3">Histidine kinase</fullName>
    </recommendedName>
</protein>
<evidence type="ECO:0000313" key="1">
    <source>
        <dbReference type="EMBL" id="MFC0594129.1"/>
    </source>
</evidence>
<reference evidence="1 2" key="1">
    <citation type="submission" date="2024-09" db="EMBL/GenBank/DDBJ databases">
        <authorList>
            <person name="Sun Q."/>
            <person name="Mori K."/>
        </authorList>
    </citation>
    <scope>NUCLEOTIDE SEQUENCE [LARGE SCALE GENOMIC DNA]</scope>
    <source>
        <strain evidence="1 2">NCAIM B.02336</strain>
    </source>
</reference>
<accession>A0ABV6PX84</accession>
<organism evidence="1 2">
    <name type="scientific">Ottowia pentelensis</name>
    <dbReference type="NCBI Taxonomy" id="511108"/>
    <lineage>
        <taxon>Bacteria</taxon>
        <taxon>Pseudomonadati</taxon>
        <taxon>Pseudomonadota</taxon>
        <taxon>Betaproteobacteria</taxon>
        <taxon>Burkholderiales</taxon>
        <taxon>Comamonadaceae</taxon>
        <taxon>Ottowia</taxon>
    </lineage>
</organism>
<dbReference type="Proteomes" id="UP001589834">
    <property type="component" value="Unassembled WGS sequence"/>
</dbReference>
<dbReference type="EMBL" id="JBHLTN010000037">
    <property type="protein sequence ID" value="MFC0594129.1"/>
    <property type="molecule type" value="Genomic_DNA"/>
</dbReference>
<name>A0ABV6PX84_9BURK</name>